<accession>A0ACB7Y016</accession>
<sequence>MGTKHLTLKRLSIQDVLLTPSQMSQPDRLAHLLAFLALGGVGCNYGYLDTRYSYNLCRVWRDSAGHVQEGLQLLVPALDLSLIFPWIITEQLCGCFIPFKLPSRFLCVFAFVFEKLAKMGRQPCCDKVGLKRGPWTMEEDHKLMNFILRNGIQCWRTVPKLAGLLRCGKSCRLRWINYLRPDVIRGPLSEAEEDQIIQLHARLGNRWSKIASHFPGRTDNEIKNHWNTRIKKRLKILAVEPISHKPLEQPKEEVKSETVPTLNSSTQQEGSLGVPVMITEKHTKNEEKQNEGDIKLDETTDILQDYERVCLDVGLLMNQEATNSISCSTSFSLEESLNPSMCKSSAIQQGVDSVDSMLWYSWDGLYQLEEELFFLKNCQ</sequence>
<proteinExistence type="predicted"/>
<protein>
    <submittedName>
        <fullName evidence="1">Uncharacterized protein</fullName>
    </submittedName>
</protein>
<organism evidence="1 2">
    <name type="scientific">Vaccinium darrowii</name>
    <dbReference type="NCBI Taxonomy" id="229202"/>
    <lineage>
        <taxon>Eukaryota</taxon>
        <taxon>Viridiplantae</taxon>
        <taxon>Streptophyta</taxon>
        <taxon>Embryophyta</taxon>
        <taxon>Tracheophyta</taxon>
        <taxon>Spermatophyta</taxon>
        <taxon>Magnoliopsida</taxon>
        <taxon>eudicotyledons</taxon>
        <taxon>Gunneridae</taxon>
        <taxon>Pentapetalae</taxon>
        <taxon>asterids</taxon>
        <taxon>Ericales</taxon>
        <taxon>Ericaceae</taxon>
        <taxon>Vaccinioideae</taxon>
        <taxon>Vaccinieae</taxon>
        <taxon>Vaccinium</taxon>
    </lineage>
</organism>
<gene>
    <name evidence="1" type="ORF">Vadar_017081</name>
</gene>
<keyword evidence="2" id="KW-1185">Reference proteome</keyword>
<dbReference type="Proteomes" id="UP000828048">
    <property type="component" value="Chromosome 5"/>
</dbReference>
<name>A0ACB7Y016_9ERIC</name>
<evidence type="ECO:0000313" key="2">
    <source>
        <dbReference type="Proteomes" id="UP000828048"/>
    </source>
</evidence>
<comment type="caution">
    <text evidence="1">The sequence shown here is derived from an EMBL/GenBank/DDBJ whole genome shotgun (WGS) entry which is preliminary data.</text>
</comment>
<reference evidence="1 2" key="1">
    <citation type="journal article" date="2021" name="Hortic Res">
        <title>High-quality reference genome and annotation aids understanding of berry development for evergreen blueberry (Vaccinium darrowii).</title>
        <authorList>
            <person name="Yu J."/>
            <person name="Hulse-Kemp A.M."/>
            <person name="Babiker E."/>
            <person name="Staton M."/>
        </authorList>
    </citation>
    <scope>NUCLEOTIDE SEQUENCE [LARGE SCALE GENOMIC DNA]</scope>
    <source>
        <strain evidence="2">cv. NJ 8807/NJ 8810</strain>
        <tissue evidence="1">Young leaf</tissue>
    </source>
</reference>
<evidence type="ECO:0000313" key="1">
    <source>
        <dbReference type="EMBL" id="KAH7846696.1"/>
    </source>
</evidence>
<dbReference type="EMBL" id="CM037155">
    <property type="protein sequence ID" value="KAH7846696.1"/>
    <property type="molecule type" value="Genomic_DNA"/>
</dbReference>